<evidence type="ECO:0000313" key="1">
    <source>
        <dbReference type="EMBL" id="MBB4676756.1"/>
    </source>
</evidence>
<sequence length="150" mass="16391">MTNLAESVTAHTDLAQLRLLHAHGYRALRLGMSEADALDTGLLSTDDTSGVCRFYRFATGEGSQPKTSGVFISPTNGVVMIGGTSKMLTPQGIWRGSELADLRDAYPVLRRDRLCDWIYRAAAPGNPRAHYWFTVDGGRITDFGLQASEL</sequence>
<dbReference type="RefSeq" id="WP_185002536.1">
    <property type="nucleotide sequence ID" value="NZ_BAAAUI010000068.1"/>
</dbReference>
<dbReference type="AlphaFoldDB" id="A0A7W7CBD1"/>
<organism evidence="1 2">
    <name type="scientific">Crossiella cryophila</name>
    <dbReference type="NCBI Taxonomy" id="43355"/>
    <lineage>
        <taxon>Bacteria</taxon>
        <taxon>Bacillati</taxon>
        <taxon>Actinomycetota</taxon>
        <taxon>Actinomycetes</taxon>
        <taxon>Pseudonocardiales</taxon>
        <taxon>Pseudonocardiaceae</taxon>
        <taxon>Crossiella</taxon>
    </lineage>
</organism>
<accession>A0A7W7CBD1</accession>
<comment type="caution">
    <text evidence="1">The sequence shown here is derived from an EMBL/GenBank/DDBJ whole genome shotgun (WGS) entry which is preliminary data.</text>
</comment>
<keyword evidence="2" id="KW-1185">Reference proteome</keyword>
<reference evidence="1 2" key="1">
    <citation type="submission" date="2020-08" db="EMBL/GenBank/DDBJ databases">
        <title>Sequencing the genomes of 1000 actinobacteria strains.</title>
        <authorList>
            <person name="Klenk H.-P."/>
        </authorList>
    </citation>
    <scope>NUCLEOTIDE SEQUENCE [LARGE SCALE GENOMIC DNA]</scope>
    <source>
        <strain evidence="1 2">DSM 44230</strain>
    </source>
</reference>
<gene>
    <name evidence="1" type="ORF">HNR67_002874</name>
</gene>
<protein>
    <submittedName>
        <fullName evidence="1">Uncharacterized protein</fullName>
    </submittedName>
</protein>
<proteinExistence type="predicted"/>
<dbReference type="Proteomes" id="UP000533598">
    <property type="component" value="Unassembled WGS sequence"/>
</dbReference>
<evidence type="ECO:0000313" key="2">
    <source>
        <dbReference type="Proteomes" id="UP000533598"/>
    </source>
</evidence>
<name>A0A7W7CBD1_9PSEU</name>
<dbReference type="EMBL" id="JACHMH010000001">
    <property type="protein sequence ID" value="MBB4676756.1"/>
    <property type="molecule type" value="Genomic_DNA"/>
</dbReference>